<reference evidence="4" key="1">
    <citation type="submission" date="2013-12" db="EMBL/GenBank/DDBJ databases">
        <title>The Genome Sequence of Aphanomyces invadans NJM9701.</title>
        <authorList>
            <consortium name="The Broad Institute Genomics Platform"/>
            <person name="Russ C."/>
            <person name="Tyler B."/>
            <person name="van West P."/>
            <person name="Dieguez-Uribeondo J."/>
            <person name="Young S.K."/>
            <person name="Zeng Q."/>
            <person name="Gargeya S."/>
            <person name="Fitzgerald M."/>
            <person name="Abouelleil A."/>
            <person name="Alvarado L."/>
            <person name="Chapman S.B."/>
            <person name="Gainer-Dewar J."/>
            <person name="Goldberg J."/>
            <person name="Griggs A."/>
            <person name="Gujja S."/>
            <person name="Hansen M."/>
            <person name="Howarth C."/>
            <person name="Imamovic A."/>
            <person name="Ireland A."/>
            <person name="Larimer J."/>
            <person name="McCowan C."/>
            <person name="Murphy C."/>
            <person name="Pearson M."/>
            <person name="Poon T.W."/>
            <person name="Priest M."/>
            <person name="Roberts A."/>
            <person name="Saif S."/>
            <person name="Shea T."/>
            <person name="Sykes S."/>
            <person name="Wortman J."/>
            <person name="Nusbaum C."/>
            <person name="Birren B."/>
        </authorList>
    </citation>
    <scope>NUCLEOTIDE SEQUENCE [LARGE SCALE GENOMIC DNA]</scope>
    <source>
        <strain evidence="4">NJM9701</strain>
    </source>
</reference>
<dbReference type="Pfam" id="PF03473">
    <property type="entry name" value="MOSC"/>
    <property type="match status" value="1"/>
</dbReference>
<evidence type="ECO:0000256" key="2">
    <source>
        <dbReference type="SAM" id="SignalP"/>
    </source>
</evidence>
<feature type="chain" id="PRO_5001534737" description="MOSC domain-containing protein" evidence="2">
    <location>
        <begin position="32"/>
        <end position="474"/>
    </location>
</feature>
<accession>A0A024TYT6</accession>
<dbReference type="STRING" id="157072.A0A024TYT6"/>
<keyword evidence="1" id="KW-1133">Transmembrane helix</keyword>
<dbReference type="PROSITE" id="PS51340">
    <property type="entry name" value="MOSC"/>
    <property type="match status" value="1"/>
</dbReference>
<dbReference type="InterPro" id="IPR005302">
    <property type="entry name" value="MoCF_Sase_C"/>
</dbReference>
<proteinExistence type="predicted"/>
<dbReference type="PANTHER" id="PTHR14237">
    <property type="entry name" value="MOLYBDOPTERIN COFACTOR SULFURASE MOSC"/>
    <property type="match status" value="1"/>
</dbReference>
<dbReference type="EMBL" id="KI913968">
    <property type="protein sequence ID" value="ETV99159.1"/>
    <property type="molecule type" value="Genomic_DNA"/>
</dbReference>
<protein>
    <recommendedName>
        <fullName evidence="3">MOSC domain-containing protein</fullName>
    </recommendedName>
</protein>
<dbReference type="SUPFAM" id="SSF50800">
    <property type="entry name" value="PK beta-barrel domain-like"/>
    <property type="match status" value="1"/>
</dbReference>
<keyword evidence="1" id="KW-0812">Transmembrane</keyword>
<keyword evidence="2" id="KW-0732">Signal</keyword>
<evidence type="ECO:0000256" key="1">
    <source>
        <dbReference type="SAM" id="Phobius"/>
    </source>
</evidence>
<dbReference type="AlphaFoldDB" id="A0A024TYT6"/>
<dbReference type="Pfam" id="PF03476">
    <property type="entry name" value="MOSC_N"/>
    <property type="match status" value="1"/>
</dbReference>
<dbReference type="VEuPathDB" id="FungiDB:H310_08562"/>
<dbReference type="OrthoDB" id="17255at2759"/>
<dbReference type="PANTHER" id="PTHR14237:SF19">
    <property type="entry name" value="MITOCHONDRIAL AMIDOXIME REDUCING COMPONENT 1"/>
    <property type="match status" value="1"/>
</dbReference>
<feature type="transmembrane region" description="Helical" evidence="1">
    <location>
        <begin position="76"/>
        <end position="95"/>
    </location>
</feature>
<dbReference type="eggNOG" id="KOG2362">
    <property type="taxonomic scope" value="Eukaryota"/>
</dbReference>
<dbReference type="InterPro" id="IPR011037">
    <property type="entry name" value="Pyrv_Knase-like_insert_dom_sf"/>
</dbReference>
<feature type="domain" description="MOSC" evidence="3">
    <location>
        <begin position="311"/>
        <end position="469"/>
    </location>
</feature>
<name>A0A024TYT6_9STRA</name>
<dbReference type="GO" id="GO:0003824">
    <property type="term" value="F:catalytic activity"/>
    <property type="evidence" value="ECO:0007669"/>
    <property type="project" value="InterPro"/>
</dbReference>
<dbReference type="GeneID" id="20085612"/>
<gene>
    <name evidence="4" type="ORF">H310_08562</name>
</gene>
<organism evidence="4">
    <name type="scientific">Aphanomyces invadans</name>
    <dbReference type="NCBI Taxonomy" id="157072"/>
    <lineage>
        <taxon>Eukaryota</taxon>
        <taxon>Sar</taxon>
        <taxon>Stramenopiles</taxon>
        <taxon>Oomycota</taxon>
        <taxon>Saprolegniomycetes</taxon>
        <taxon>Saprolegniales</taxon>
        <taxon>Verrucalvaceae</taxon>
        <taxon>Aphanomyces</taxon>
    </lineage>
</organism>
<dbReference type="RefSeq" id="XP_008872587.1">
    <property type="nucleotide sequence ID" value="XM_008874365.1"/>
</dbReference>
<dbReference type="SUPFAM" id="SSF141673">
    <property type="entry name" value="MOSC N-terminal domain-like"/>
    <property type="match status" value="1"/>
</dbReference>
<sequence>MSSTIVRRLLRSSRMMTITAAAAFAAAAVIAAPPAAGATAESPFGQALRTLQEHPWTSAALRRPLDILSPYIRMEYAVLGLAFVTMTASFLMPYLMSLLMPSSLSDGDARGEIEQAILTARLDAASKRSNAYPPQCPVRMTRGDDAVVQQYNSKLGTYTLTSCGRTVDVPESQVAPTTVTDLFIYPIKSCAGIRVAHSHVLRQGLQFDRQWLIVDGNNDFVTQRKVPKMALICPILTPFDPSTLAASPCPAQSITLTATDHAMKPLVVPVLSHGVERNVRVWKDRVDAIDQGDEAAAWVATFLGHPSYRLVRLKDSFKRPCDPAFAPDHETGFADGFPILIAASSSLDVLERELQRPIGMERFRPNIVVSGCPPWADDVWQAFEIGRDAALRFRNVKPCSRCSIPSVNPTTGLKDDDEVVTSVQDVLKAHRNGKELGFLQKAAHEVFFGSNVVCDKLGALSVGDVVKVLTVKSP</sequence>
<dbReference type="GO" id="GO:0030151">
    <property type="term" value="F:molybdenum ion binding"/>
    <property type="evidence" value="ECO:0007669"/>
    <property type="project" value="InterPro"/>
</dbReference>
<dbReference type="InterPro" id="IPR005303">
    <property type="entry name" value="MOCOS_middle"/>
</dbReference>
<evidence type="ECO:0000313" key="4">
    <source>
        <dbReference type="EMBL" id="ETV99159.1"/>
    </source>
</evidence>
<feature type="signal peptide" evidence="2">
    <location>
        <begin position="1"/>
        <end position="31"/>
    </location>
</feature>
<keyword evidence="1" id="KW-0472">Membrane</keyword>
<dbReference type="GO" id="GO:0030170">
    <property type="term" value="F:pyridoxal phosphate binding"/>
    <property type="evidence" value="ECO:0007669"/>
    <property type="project" value="InterPro"/>
</dbReference>
<evidence type="ECO:0000259" key="3">
    <source>
        <dbReference type="PROSITE" id="PS51340"/>
    </source>
</evidence>